<dbReference type="Proteomes" id="UP000324162">
    <property type="component" value="Unassembled WGS sequence"/>
</dbReference>
<evidence type="ECO:0000313" key="2">
    <source>
        <dbReference type="Proteomes" id="UP000324162"/>
    </source>
</evidence>
<accession>A0AB73BHZ0</accession>
<dbReference type="EMBL" id="SEUK01000047">
    <property type="protein sequence ID" value="KAA1161046.1"/>
    <property type="molecule type" value="Genomic_DNA"/>
</dbReference>
<organism evidence="1 2">
    <name type="scientific">Pseudoalteromonas fuliginea</name>
    <dbReference type="NCBI Taxonomy" id="1872678"/>
    <lineage>
        <taxon>Bacteria</taxon>
        <taxon>Pseudomonadati</taxon>
        <taxon>Pseudomonadota</taxon>
        <taxon>Gammaproteobacteria</taxon>
        <taxon>Alteromonadales</taxon>
        <taxon>Pseudoalteromonadaceae</taxon>
        <taxon>Pseudoalteromonas</taxon>
    </lineage>
</organism>
<comment type="caution">
    <text evidence="1">The sequence shown here is derived from an EMBL/GenBank/DDBJ whole genome shotgun (WGS) entry which is preliminary data.</text>
</comment>
<gene>
    <name evidence="1" type="ORF">EU508_08520</name>
</gene>
<sequence length="36" mass="4479">MYIRRYFFMTLVSSLTFCKNNQVKSYSLRKRKDLIQ</sequence>
<proteinExistence type="predicted"/>
<name>A0AB73BHZ0_9GAMM</name>
<dbReference type="AlphaFoldDB" id="A0AB73BHZ0"/>
<evidence type="ECO:0000313" key="1">
    <source>
        <dbReference type="EMBL" id="KAA1161046.1"/>
    </source>
</evidence>
<evidence type="ECO:0008006" key="3">
    <source>
        <dbReference type="Google" id="ProtNLM"/>
    </source>
</evidence>
<reference evidence="1 2" key="1">
    <citation type="submission" date="2019-01" db="EMBL/GenBank/DDBJ databases">
        <title>Genome sequences of marine Pseudoalteromonas species.</title>
        <authorList>
            <person name="Boraston A.B."/>
            <person name="Hehemann J.-H."/>
            <person name="Vickers C.J."/>
            <person name="Salama-Alber O."/>
            <person name="Abe K."/>
            <person name="Hettle A.J."/>
        </authorList>
    </citation>
    <scope>NUCLEOTIDE SEQUENCE [LARGE SCALE GENOMIC DNA]</scope>
    <source>
        <strain evidence="1 2">PS42</strain>
    </source>
</reference>
<protein>
    <recommendedName>
        <fullName evidence="3">Lipoprotein</fullName>
    </recommendedName>
</protein>